<evidence type="ECO:0000256" key="2">
    <source>
        <dbReference type="ARBA" id="ARBA00022670"/>
    </source>
</evidence>
<feature type="active site" description="Charge relay system" evidence="5">
    <location>
        <position position="481"/>
    </location>
</feature>
<keyword evidence="3 5" id="KW-0378">Hydrolase</keyword>
<dbReference type="InterPro" id="IPR000209">
    <property type="entry name" value="Peptidase_S8/S53_dom"/>
</dbReference>
<dbReference type="AlphaFoldDB" id="A0A5C6B3Q8"/>
<organism evidence="8 9">
    <name type="scientific">Stieleria varia</name>
    <dbReference type="NCBI Taxonomy" id="2528005"/>
    <lineage>
        <taxon>Bacteria</taxon>
        <taxon>Pseudomonadati</taxon>
        <taxon>Planctomycetota</taxon>
        <taxon>Planctomycetia</taxon>
        <taxon>Pirellulales</taxon>
        <taxon>Pirellulaceae</taxon>
        <taxon>Stieleria</taxon>
    </lineage>
</organism>
<evidence type="ECO:0000256" key="1">
    <source>
        <dbReference type="ARBA" id="ARBA00011073"/>
    </source>
</evidence>
<keyword evidence="2 5" id="KW-0645">Protease</keyword>
<feature type="domain" description="Peptidase S8/S53" evidence="7">
    <location>
        <begin position="249"/>
        <end position="529"/>
    </location>
</feature>
<dbReference type="Pfam" id="PF00082">
    <property type="entry name" value="Peptidase_S8"/>
    <property type="match status" value="1"/>
</dbReference>
<dbReference type="EMBL" id="SJPN01000002">
    <property type="protein sequence ID" value="TWU05906.1"/>
    <property type="molecule type" value="Genomic_DNA"/>
</dbReference>
<dbReference type="GO" id="GO:0004252">
    <property type="term" value="F:serine-type endopeptidase activity"/>
    <property type="evidence" value="ECO:0007669"/>
    <property type="project" value="UniProtKB-UniRule"/>
</dbReference>
<dbReference type="InterPro" id="IPR015500">
    <property type="entry name" value="Peptidase_S8_subtilisin-rel"/>
</dbReference>
<gene>
    <name evidence="8" type="primary">apr_2</name>
    <name evidence="8" type="ORF">Pla52n_16220</name>
</gene>
<feature type="region of interest" description="Disordered" evidence="6">
    <location>
        <begin position="426"/>
        <end position="447"/>
    </location>
</feature>
<accession>A0A5C6B3Q8</accession>
<keyword evidence="9" id="KW-1185">Reference proteome</keyword>
<dbReference type="PROSITE" id="PS00138">
    <property type="entry name" value="SUBTILASE_SER"/>
    <property type="match status" value="1"/>
</dbReference>
<dbReference type="EC" id="3.4.21.62" evidence="8"/>
<evidence type="ECO:0000313" key="9">
    <source>
        <dbReference type="Proteomes" id="UP000320176"/>
    </source>
</evidence>
<dbReference type="InterPro" id="IPR036852">
    <property type="entry name" value="Peptidase_S8/S53_dom_sf"/>
</dbReference>
<feature type="active site" description="Charge relay system" evidence="5">
    <location>
        <position position="288"/>
    </location>
</feature>
<dbReference type="PRINTS" id="PR00723">
    <property type="entry name" value="SUBTILISIN"/>
</dbReference>
<proteinExistence type="inferred from homology"/>
<keyword evidence="4 5" id="KW-0720">Serine protease</keyword>
<dbReference type="RefSeq" id="WP_197454385.1">
    <property type="nucleotide sequence ID" value="NZ_CP151726.1"/>
</dbReference>
<evidence type="ECO:0000256" key="5">
    <source>
        <dbReference type="PROSITE-ProRule" id="PRU01240"/>
    </source>
</evidence>
<dbReference type="GO" id="GO:0006508">
    <property type="term" value="P:proteolysis"/>
    <property type="evidence" value="ECO:0007669"/>
    <property type="project" value="UniProtKB-KW"/>
</dbReference>
<dbReference type="InterPro" id="IPR023828">
    <property type="entry name" value="Peptidase_S8_Ser-AS"/>
</dbReference>
<evidence type="ECO:0000256" key="4">
    <source>
        <dbReference type="ARBA" id="ARBA00022825"/>
    </source>
</evidence>
<dbReference type="PROSITE" id="PS51892">
    <property type="entry name" value="SUBTILASE"/>
    <property type="match status" value="1"/>
</dbReference>
<dbReference type="InterPro" id="IPR050131">
    <property type="entry name" value="Peptidase_S8_subtilisin-like"/>
</dbReference>
<dbReference type="Gene3D" id="3.40.50.200">
    <property type="entry name" value="Peptidase S8/S53 domain"/>
    <property type="match status" value="1"/>
</dbReference>
<name>A0A5C6B3Q8_9BACT</name>
<evidence type="ECO:0000256" key="6">
    <source>
        <dbReference type="SAM" id="MobiDB-lite"/>
    </source>
</evidence>
<evidence type="ECO:0000256" key="3">
    <source>
        <dbReference type="ARBA" id="ARBA00022801"/>
    </source>
</evidence>
<feature type="active site" description="Charge relay system" evidence="5">
    <location>
        <position position="258"/>
    </location>
</feature>
<comment type="similarity">
    <text evidence="1 5">Belongs to the peptidase S8 family.</text>
</comment>
<sequence>MRKVDVLIEFKNEPIDFDEASAVVASSSVRENVADKLSESLDGVGLELAENSAAVPLFSDPERLAGFAATAFTEATPRRGSWVMPAKIDVAKWAACERKRSVVKVWPSSQMSYFNERRCNCEPDGGGYPGLPPHFASGVDPQADVRRRFPGVLPHTFEDLSPEQIVVLAAQLASRYPGVLPHYPGVLPHTSESLSGSARMAGQMLGEILDLSPSGGAAIDCRPFQPAVSIDVIRALLGVERVWFDGNRGQNIVVGILDQGINGSVYPVIGGLNDPLSPAPGSASIQSHGSMCAADVLVAAPHAKLMDYPFLGVPNSGGALAMFQAVLTQRRANGTPHITSNSYGFTGITTDPSHEMNNINHPIHRKVREVVLSGAPCFFSAGNCGEPCASGRCQPSGIGSGKSIQASNALAEVITVAAVNSRHERIGYSSQGPSHAHRQPGDSDGFEKCKPDISAYSHFFGNFGPGRPAGTSNQAFDNGTSASCPVAAGVGALLLSAFPGLTPAQLKGALIRSATSIGQPGYDLNTGHGVINAAAAYRLIESTDWSDFDSLIVDPPNC</sequence>
<protein>
    <submittedName>
        <fullName evidence="8">Subtilisin DY</fullName>
        <ecNumber evidence="8">3.4.21.62</ecNumber>
    </submittedName>
</protein>
<reference evidence="8 9" key="1">
    <citation type="submission" date="2019-02" db="EMBL/GenBank/DDBJ databases">
        <title>Deep-cultivation of Planctomycetes and their phenomic and genomic characterization uncovers novel biology.</title>
        <authorList>
            <person name="Wiegand S."/>
            <person name="Jogler M."/>
            <person name="Boedeker C."/>
            <person name="Pinto D."/>
            <person name="Vollmers J."/>
            <person name="Rivas-Marin E."/>
            <person name="Kohn T."/>
            <person name="Peeters S.H."/>
            <person name="Heuer A."/>
            <person name="Rast P."/>
            <person name="Oberbeckmann S."/>
            <person name="Bunk B."/>
            <person name="Jeske O."/>
            <person name="Meyerdierks A."/>
            <person name="Storesund J.E."/>
            <person name="Kallscheuer N."/>
            <person name="Luecker S."/>
            <person name="Lage O.M."/>
            <person name="Pohl T."/>
            <person name="Merkel B.J."/>
            <person name="Hornburger P."/>
            <person name="Mueller R.-W."/>
            <person name="Bruemmer F."/>
            <person name="Labrenz M."/>
            <person name="Spormann A.M."/>
            <person name="Op Den Camp H."/>
            <person name="Overmann J."/>
            <person name="Amann R."/>
            <person name="Jetten M.S.M."/>
            <person name="Mascher T."/>
            <person name="Medema M.H."/>
            <person name="Devos D.P."/>
            <person name="Kaster A.-K."/>
            <person name="Ovreas L."/>
            <person name="Rohde M."/>
            <person name="Galperin M.Y."/>
            <person name="Jogler C."/>
        </authorList>
    </citation>
    <scope>NUCLEOTIDE SEQUENCE [LARGE SCALE GENOMIC DNA]</scope>
    <source>
        <strain evidence="8 9">Pla52n</strain>
    </source>
</reference>
<dbReference type="PANTHER" id="PTHR43806">
    <property type="entry name" value="PEPTIDASE S8"/>
    <property type="match status" value="1"/>
</dbReference>
<evidence type="ECO:0000313" key="8">
    <source>
        <dbReference type="EMBL" id="TWU05906.1"/>
    </source>
</evidence>
<dbReference type="Proteomes" id="UP000320176">
    <property type="component" value="Unassembled WGS sequence"/>
</dbReference>
<dbReference type="PANTHER" id="PTHR43806:SF11">
    <property type="entry name" value="CEREVISIN-RELATED"/>
    <property type="match status" value="1"/>
</dbReference>
<comment type="caution">
    <text evidence="8">The sequence shown here is derived from an EMBL/GenBank/DDBJ whole genome shotgun (WGS) entry which is preliminary data.</text>
</comment>
<evidence type="ECO:0000259" key="7">
    <source>
        <dbReference type="Pfam" id="PF00082"/>
    </source>
</evidence>
<dbReference type="SUPFAM" id="SSF52743">
    <property type="entry name" value="Subtilisin-like"/>
    <property type="match status" value="1"/>
</dbReference>